<gene>
    <name evidence="2" type="ORF">BTE48_16140</name>
</gene>
<feature type="region of interest" description="Disordered" evidence="1">
    <location>
        <begin position="1"/>
        <end position="23"/>
    </location>
</feature>
<evidence type="ECO:0000313" key="3">
    <source>
        <dbReference type="Proteomes" id="UP000191418"/>
    </source>
</evidence>
<dbReference type="EMBL" id="MTSM01000058">
    <property type="protein sequence ID" value="OPX54073.1"/>
    <property type="molecule type" value="Genomic_DNA"/>
</dbReference>
<dbReference type="RefSeq" id="WP_139776704.1">
    <property type="nucleotide sequence ID" value="NZ_MTSM01000058.1"/>
</dbReference>
<protein>
    <submittedName>
        <fullName evidence="2">Uncharacterized protein</fullName>
    </submittedName>
</protein>
<accession>A0A1V4T0F3</accession>
<evidence type="ECO:0000313" key="2">
    <source>
        <dbReference type="EMBL" id="OPX54073.1"/>
    </source>
</evidence>
<dbReference type="AlphaFoldDB" id="A0A1V4T0F3"/>
<dbReference type="Proteomes" id="UP000191418">
    <property type="component" value="Unassembled WGS sequence"/>
</dbReference>
<proteinExistence type="predicted"/>
<keyword evidence="3" id="KW-1185">Reference proteome</keyword>
<comment type="caution">
    <text evidence="2">The sequence shown here is derived from an EMBL/GenBank/DDBJ whole genome shotgun (WGS) entry which is preliminary data.</text>
</comment>
<sequence>MTETKTKKRKSRPNTEKYQPLTKPLSDEGLDLVDYANRPVRSCRIVGEPYIYRSPNVMGLLNKERKFDSGYLTKCLNEGKKYRGYEIERTPEYDSYFDMQPIVFLEENKLNFSRTIEQVDSNTGNIIPIKYTIGERKHIPWRDRYTPEQLKIIMETGSAETPYDSDFVSVKEPTERDTALRPIQKEADIKIGDFVLLSYGRIATYGTFTSVLKRSNMTSWE</sequence>
<evidence type="ECO:0000256" key="1">
    <source>
        <dbReference type="SAM" id="MobiDB-lite"/>
    </source>
</evidence>
<name>A0A1V4T0F3_9GAMM</name>
<feature type="compositionally biased region" description="Basic residues" evidence="1">
    <location>
        <begin position="1"/>
        <end position="12"/>
    </location>
</feature>
<reference evidence="2 3" key="1">
    <citation type="submission" date="2017-01" db="EMBL/GenBank/DDBJ databases">
        <title>Genome Sequencing of a Marine Spirillum, Oceanospirillum multiglobuliferum ATCC 33336, from Japan.</title>
        <authorList>
            <person name="Carney J.G."/>
            <person name="Trachtenberg A.M."/>
            <person name="Rheaume B.A."/>
            <person name="Linnane J.D."/>
            <person name="Pitts N.L."/>
            <person name="Mykles D.L."/>
            <person name="Maclea K.S."/>
        </authorList>
    </citation>
    <scope>NUCLEOTIDE SEQUENCE [LARGE SCALE GENOMIC DNA]</scope>
    <source>
        <strain evidence="2 3">ATCC 33336</strain>
    </source>
</reference>
<feature type="non-terminal residue" evidence="2">
    <location>
        <position position="221"/>
    </location>
</feature>
<organism evidence="2 3">
    <name type="scientific">Oceanospirillum multiglobuliferum</name>
    <dbReference type="NCBI Taxonomy" id="64969"/>
    <lineage>
        <taxon>Bacteria</taxon>
        <taxon>Pseudomonadati</taxon>
        <taxon>Pseudomonadota</taxon>
        <taxon>Gammaproteobacteria</taxon>
        <taxon>Oceanospirillales</taxon>
        <taxon>Oceanospirillaceae</taxon>
        <taxon>Oceanospirillum</taxon>
    </lineage>
</organism>